<dbReference type="Proteomes" id="UP000070675">
    <property type="component" value="Unassembled WGS sequence"/>
</dbReference>
<dbReference type="STRING" id="1393034.HMPREF3192_00478"/>
<comment type="caution">
    <text evidence="1">The sequence shown here is derived from an EMBL/GenBank/DDBJ whole genome shotgun (WGS) entry which is preliminary data.</text>
</comment>
<proteinExistence type="predicted"/>
<keyword evidence="2" id="KW-1185">Reference proteome</keyword>
<organism evidence="1 2">
    <name type="scientific">Atopobium deltae</name>
    <dbReference type="NCBI Taxonomy" id="1393034"/>
    <lineage>
        <taxon>Bacteria</taxon>
        <taxon>Bacillati</taxon>
        <taxon>Actinomycetota</taxon>
        <taxon>Coriobacteriia</taxon>
        <taxon>Coriobacteriales</taxon>
        <taxon>Atopobiaceae</taxon>
        <taxon>Atopobium</taxon>
    </lineage>
</organism>
<evidence type="ECO:0000313" key="2">
    <source>
        <dbReference type="Proteomes" id="UP000070675"/>
    </source>
</evidence>
<evidence type="ECO:0000313" key="1">
    <source>
        <dbReference type="EMBL" id="KXB35113.1"/>
    </source>
</evidence>
<dbReference type="EMBL" id="LSCR01000006">
    <property type="protein sequence ID" value="KXB35113.1"/>
    <property type="molecule type" value="Genomic_DNA"/>
</dbReference>
<gene>
    <name evidence="1" type="ORF">HMPREF3192_00478</name>
</gene>
<reference evidence="2" key="1">
    <citation type="submission" date="2016-01" db="EMBL/GenBank/DDBJ databases">
        <authorList>
            <person name="Mitreva M."/>
            <person name="Pepin K.H."/>
            <person name="Mihindukulasuriya K.A."/>
            <person name="Fulton R."/>
            <person name="Fronick C."/>
            <person name="O'Laughlin M."/>
            <person name="Miner T."/>
            <person name="Herter B."/>
            <person name="Rosa B.A."/>
            <person name="Cordes M."/>
            <person name="Tomlinson C."/>
            <person name="Wollam A."/>
            <person name="Palsikar V.B."/>
            <person name="Mardis E.R."/>
            <person name="Wilson R.K."/>
        </authorList>
    </citation>
    <scope>NUCLEOTIDE SEQUENCE [LARGE SCALE GENOMIC DNA]</scope>
    <source>
        <strain evidence="2">DNF00019</strain>
    </source>
</reference>
<dbReference type="AlphaFoldDB" id="A0A133XW29"/>
<accession>A0A133XW29</accession>
<protein>
    <submittedName>
        <fullName evidence="1">Uncharacterized protein</fullName>
    </submittedName>
</protein>
<sequence length="67" mass="7575">MILNFRDITTPYHELIGTFIVKGTQAGKGHNMKFSILNCQLSNKNLTGFSAHMVFSTARTKRRSKDT</sequence>
<name>A0A133XW29_9ACTN</name>